<accession>A0A9N7YUH4</accession>
<dbReference type="InterPro" id="IPR005225">
    <property type="entry name" value="Small_GTP-bd"/>
</dbReference>
<dbReference type="SMART" id="SM00174">
    <property type="entry name" value="RHO"/>
    <property type="match status" value="1"/>
</dbReference>
<comment type="caution">
    <text evidence="5">The sequence shown here is derived from an EMBL/GenBank/DDBJ whole genome shotgun (WGS) entry which is preliminary data.</text>
</comment>
<dbReference type="PANTHER" id="PTHR47977">
    <property type="entry name" value="RAS-RELATED PROTEIN RAB"/>
    <property type="match status" value="1"/>
</dbReference>
<keyword evidence="6" id="KW-1185">Reference proteome</keyword>
<dbReference type="AlphaFoldDB" id="A0A9N7YUH4"/>
<dbReference type="GO" id="GO:0005525">
    <property type="term" value="F:GTP binding"/>
    <property type="evidence" value="ECO:0007669"/>
    <property type="project" value="UniProtKB-KW"/>
</dbReference>
<protein>
    <submittedName>
        <fullName evidence="5">Uncharacterized protein</fullName>
    </submittedName>
</protein>
<keyword evidence="2" id="KW-0342">GTP-binding</keyword>
<dbReference type="Proteomes" id="UP001153269">
    <property type="component" value="Unassembled WGS sequence"/>
</dbReference>
<dbReference type="NCBIfam" id="TIGR00231">
    <property type="entry name" value="small_GTP"/>
    <property type="match status" value="1"/>
</dbReference>
<dbReference type="CDD" id="cd00154">
    <property type="entry name" value="Rab"/>
    <property type="match status" value="1"/>
</dbReference>
<evidence type="ECO:0000256" key="1">
    <source>
        <dbReference type="ARBA" id="ARBA00022741"/>
    </source>
</evidence>
<dbReference type="GO" id="GO:0003924">
    <property type="term" value="F:GTPase activity"/>
    <property type="evidence" value="ECO:0007669"/>
    <property type="project" value="InterPro"/>
</dbReference>
<feature type="region of interest" description="Disordered" evidence="4">
    <location>
        <begin position="270"/>
        <end position="306"/>
    </location>
</feature>
<feature type="compositionally biased region" description="Low complexity" evidence="4">
    <location>
        <begin position="41"/>
        <end position="50"/>
    </location>
</feature>
<keyword evidence="3" id="KW-0449">Lipoprotein</keyword>
<dbReference type="SMART" id="SM00175">
    <property type="entry name" value="RAB"/>
    <property type="match status" value="1"/>
</dbReference>
<gene>
    <name evidence="5" type="ORF">PLEPLA_LOCUS26006</name>
</gene>
<dbReference type="InterPro" id="IPR027417">
    <property type="entry name" value="P-loop_NTPase"/>
</dbReference>
<dbReference type="InterPro" id="IPR001806">
    <property type="entry name" value="Small_GTPase"/>
</dbReference>
<dbReference type="SUPFAM" id="SSF52540">
    <property type="entry name" value="P-loop containing nucleoside triphosphate hydrolases"/>
    <property type="match status" value="1"/>
</dbReference>
<dbReference type="PRINTS" id="PR00449">
    <property type="entry name" value="RASTRNSFRMNG"/>
</dbReference>
<dbReference type="SMART" id="SM00176">
    <property type="entry name" value="RAN"/>
    <property type="match status" value="1"/>
</dbReference>
<dbReference type="PROSITE" id="PS51421">
    <property type="entry name" value="RAS"/>
    <property type="match status" value="1"/>
</dbReference>
<dbReference type="FunFam" id="3.40.50.300:FF:001129">
    <property type="entry name" value="ras-related protein Rab-44 isoform X2"/>
    <property type="match status" value="1"/>
</dbReference>
<proteinExistence type="predicted"/>
<dbReference type="PROSITE" id="PS51420">
    <property type="entry name" value="RHO"/>
    <property type="match status" value="1"/>
</dbReference>
<evidence type="ECO:0000256" key="4">
    <source>
        <dbReference type="SAM" id="MobiDB-lite"/>
    </source>
</evidence>
<evidence type="ECO:0000256" key="2">
    <source>
        <dbReference type="ARBA" id="ARBA00023134"/>
    </source>
</evidence>
<dbReference type="Gene3D" id="3.40.50.300">
    <property type="entry name" value="P-loop containing nucleotide triphosphate hydrolases"/>
    <property type="match status" value="1"/>
</dbReference>
<reference evidence="5" key="1">
    <citation type="submission" date="2020-03" db="EMBL/GenBank/DDBJ databases">
        <authorList>
            <person name="Weist P."/>
        </authorList>
    </citation>
    <scope>NUCLEOTIDE SEQUENCE</scope>
</reference>
<dbReference type="EMBL" id="CADEAL010002101">
    <property type="protein sequence ID" value="CAB1438038.1"/>
    <property type="molecule type" value="Genomic_DNA"/>
</dbReference>
<dbReference type="SMART" id="SM00173">
    <property type="entry name" value="RAS"/>
    <property type="match status" value="1"/>
</dbReference>
<evidence type="ECO:0000313" key="5">
    <source>
        <dbReference type="EMBL" id="CAB1438038.1"/>
    </source>
</evidence>
<dbReference type="Pfam" id="PF00071">
    <property type="entry name" value="Ras"/>
    <property type="match status" value="1"/>
</dbReference>
<dbReference type="InterPro" id="IPR050227">
    <property type="entry name" value="Rab"/>
</dbReference>
<feature type="region of interest" description="Disordered" evidence="4">
    <location>
        <begin position="1"/>
        <end position="74"/>
    </location>
</feature>
<sequence>MSAQKERDAILTDESVHKTTQEHREESSGLEEKLEVDESVKQSSSGVSFSNTAEHSRPLSGKAPERGTPVQQHDAEMRLRQESQKTFSLAGDSRGADIGSKRYNVMLVGDSSVGKTSLMQRAQSGKFSFEIPASIGLDTSLWTVVVDGKPVVLQLWDTAGQERFHSITRQVFHKAQAFLLMYDITCSQSFTAISYWANCIQEAAPEDVTILLLGNKSDSEKRQVNTEEGEILAKEYNFEFMECSAATGDNVIHSLETVARVLSEKDDTSEEAMVLHKEPPRSKSISIKPEQRKSQRTLQNADWRNRGSNHRRPRYWFYLLVNNRPK</sequence>
<dbReference type="PROSITE" id="PS51419">
    <property type="entry name" value="RAB"/>
    <property type="match status" value="1"/>
</dbReference>
<organism evidence="5 6">
    <name type="scientific">Pleuronectes platessa</name>
    <name type="common">European plaice</name>
    <dbReference type="NCBI Taxonomy" id="8262"/>
    <lineage>
        <taxon>Eukaryota</taxon>
        <taxon>Metazoa</taxon>
        <taxon>Chordata</taxon>
        <taxon>Craniata</taxon>
        <taxon>Vertebrata</taxon>
        <taxon>Euteleostomi</taxon>
        <taxon>Actinopterygii</taxon>
        <taxon>Neopterygii</taxon>
        <taxon>Teleostei</taxon>
        <taxon>Neoteleostei</taxon>
        <taxon>Acanthomorphata</taxon>
        <taxon>Carangaria</taxon>
        <taxon>Pleuronectiformes</taxon>
        <taxon>Pleuronectoidei</taxon>
        <taxon>Pleuronectidae</taxon>
        <taxon>Pleuronectes</taxon>
    </lineage>
</organism>
<keyword evidence="1" id="KW-0547">Nucleotide-binding</keyword>
<evidence type="ECO:0000313" key="6">
    <source>
        <dbReference type="Proteomes" id="UP001153269"/>
    </source>
</evidence>
<feature type="compositionally biased region" description="Basic and acidic residues" evidence="4">
    <location>
        <begin position="1"/>
        <end position="40"/>
    </location>
</feature>
<name>A0A9N7YUH4_PLEPL</name>
<evidence type="ECO:0000256" key="3">
    <source>
        <dbReference type="ARBA" id="ARBA00023288"/>
    </source>
</evidence>